<feature type="domain" description="YetF C-terminal" evidence="8">
    <location>
        <begin position="82"/>
        <end position="211"/>
    </location>
</feature>
<keyword evidence="6 7" id="KW-0472">Membrane</keyword>
<dbReference type="InterPro" id="IPR023090">
    <property type="entry name" value="UPF0702_alpha/beta_dom_sf"/>
</dbReference>
<keyword evidence="4 7" id="KW-0812">Transmembrane</keyword>
<dbReference type="PANTHER" id="PTHR34582:SF6">
    <property type="entry name" value="UPF0702 TRANSMEMBRANE PROTEIN YCAP"/>
    <property type="match status" value="1"/>
</dbReference>
<organism evidence="10 11">
    <name type="scientific">Anaerospora hongkongensis</name>
    <dbReference type="NCBI Taxonomy" id="244830"/>
    <lineage>
        <taxon>Bacteria</taxon>
        <taxon>Bacillati</taxon>
        <taxon>Bacillota</taxon>
        <taxon>Negativicutes</taxon>
        <taxon>Selenomonadales</taxon>
        <taxon>Sporomusaceae</taxon>
        <taxon>Anaerospora</taxon>
    </lineage>
</organism>
<comment type="caution">
    <text evidence="10">The sequence shown here is derived from an EMBL/GenBank/DDBJ whole genome shotgun (WGS) entry which is preliminary data.</text>
</comment>
<dbReference type="InterPro" id="IPR007353">
    <property type="entry name" value="DUF421"/>
</dbReference>
<dbReference type="PANTHER" id="PTHR34582">
    <property type="entry name" value="UPF0702 TRANSMEMBRANE PROTEIN YCAP"/>
    <property type="match status" value="1"/>
</dbReference>
<dbReference type="Proteomes" id="UP000295063">
    <property type="component" value="Unassembled WGS sequence"/>
</dbReference>
<evidence type="ECO:0000256" key="4">
    <source>
        <dbReference type="ARBA" id="ARBA00022692"/>
    </source>
</evidence>
<feature type="transmembrane region" description="Helical" evidence="7">
    <location>
        <begin position="36"/>
        <end position="53"/>
    </location>
</feature>
<proteinExistence type="inferred from homology"/>
<dbReference type="GO" id="GO:0005886">
    <property type="term" value="C:plasma membrane"/>
    <property type="evidence" value="ECO:0007669"/>
    <property type="project" value="UniProtKB-SubCell"/>
</dbReference>
<evidence type="ECO:0000256" key="7">
    <source>
        <dbReference type="SAM" id="Phobius"/>
    </source>
</evidence>
<feature type="domain" description="YetF-like N-terminal transmembrane" evidence="9">
    <location>
        <begin position="9"/>
        <end position="78"/>
    </location>
</feature>
<evidence type="ECO:0000313" key="10">
    <source>
        <dbReference type="EMBL" id="TCL32418.1"/>
    </source>
</evidence>
<evidence type="ECO:0000259" key="9">
    <source>
        <dbReference type="Pfam" id="PF20730"/>
    </source>
</evidence>
<protein>
    <submittedName>
        <fullName evidence="10">Uncharacterized membrane protein YcaP (DUF421 family)</fullName>
    </submittedName>
</protein>
<dbReference type="InterPro" id="IPR048454">
    <property type="entry name" value="YetF_N"/>
</dbReference>
<keyword evidence="11" id="KW-1185">Reference proteome</keyword>
<dbReference type="EMBL" id="SLUI01000022">
    <property type="protein sequence ID" value="TCL32418.1"/>
    <property type="molecule type" value="Genomic_DNA"/>
</dbReference>
<keyword evidence="3" id="KW-1003">Cell membrane</keyword>
<comment type="subcellular location">
    <subcellularLocation>
        <location evidence="1">Cell membrane</location>
        <topology evidence="1">Multi-pass membrane protein</topology>
    </subcellularLocation>
</comment>
<evidence type="ECO:0000256" key="3">
    <source>
        <dbReference type="ARBA" id="ARBA00022475"/>
    </source>
</evidence>
<dbReference type="RefSeq" id="WP_132083471.1">
    <property type="nucleotide sequence ID" value="NZ_SLUI01000022.1"/>
</dbReference>
<dbReference type="Gene3D" id="3.30.240.20">
    <property type="entry name" value="bsu07140 like domains"/>
    <property type="match status" value="2"/>
</dbReference>
<feature type="transmembrane region" description="Helical" evidence="7">
    <location>
        <begin position="6"/>
        <end position="24"/>
    </location>
</feature>
<evidence type="ECO:0000256" key="6">
    <source>
        <dbReference type="ARBA" id="ARBA00023136"/>
    </source>
</evidence>
<dbReference type="OrthoDB" id="9778331at2"/>
<evidence type="ECO:0000256" key="1">
    <source>
        <dbReference type="ARBA" id="ARBA00004651"/>
    </source>
</evidence>
<name>A0A4R1PMC3_9FIRM</name>
<feature type="transmembrane region" description="Helical" evidence="7">
    <location>
        <begin position="59"/>
        <end position="81"/>
    </location>
</feature>
<sequence length="234" mass="26032">METLGGTAFHAIVSMAVMLLIWLVMGKRQIGELSPFDFAVSITAGTVVGAGIVDPRIELSRTIVALVVLGLLQIAVSWVGIKFRKVHKALSSDPTVLVENGQIIKANLAKVRVPVEMLLQMLREKDVFDITEVEVAIFEPHGKLSVLKKSEYSPVTPQQLNLTVGANKILVPIILEGELQADLLKKIGFSPTQIEEFHQKYRDRIDDVFIAFMDKQHNLHITEESIQESDVFLH</sequence>
<evidence type="ECO:0000313" key="11">
    <source>
        <dbReference type="Proteomes" id="UP000295063"/>
    </source>
</evidence>
<evidence type="ECO:0000259" key="8">
    <source>
        <dbReference type="Pfam" id="PF04239"/>
    </source>
</evidence>
<evidence type="ECO:0000256" key="5">
    <source>
        <dbReference type="ARBA" id="ARBA00022989"/>
    </source>
</evidence>
<comment type="similarity">
    <text evidence="2">Belongs to the UPF0702 family.</text>
</comment>
<accession>A0A4R1PMC3</accession>
<keyword evidence="5 7" id="KW-1133">Transmembrane helix</keyword>
<dbReference type="Pfam" id="PF20730">
    <property type="entry name" value="YetF_N"/>
    <property type="match status" value="1"/>
</dbReference>
<dbReference type="Pfam" id="PF04239">
    <property type="entry name" value="DUF421"/>
    <property type="match status" value="1"/>
</dbReference>
<dbReference type="AlphaFoldDB" id="A0A4R1PMC3"/>
<evidence type="ECO:0000256" key="2">
    <source>
        <dbReference type="ARBA" id="ARBA00006448"/>
    </source>
</evidence>
<gene>
    <name evidence="10" type="ORF">EV210_12233</name>
</gene>
<reference evidence="10 11" key="1">
    <citation type="submission" date="2019-03" db="EMBL/GenBank/DDBJ databases">
        <title>Genomic Encyclopedia of Type Strains, Phase IV (KMG-IV): sequencing the most valuable type-strain genomes for metagenomic binning, comparative biology and taxonomic classification.</title>
        <authorList>
            <person name="Goeker M."/>
        </authorList>
    </citation>
    <scope>NUCLEOTIDE SEQUENCE [LARGE SCALE GENOMIC DNA]</scope>
    <source>
        <strain evidence="10 11">DSM 15969</strain>
    </source>
</reference>